<evidence type="ECO:0000313" key="5">
    <source>
        <dbReference type="EMBL" id="MBC8570577.1"/>
    </source>
</evidence>
<keyword evidence="2" id="KW-0184">Conjugation</keyword>
<keyword evidence="6" id="KW-1185">Reference proteome</keyword>
<feature type="compositionally biased region" description="Basic and acidic residues" evidence="3">
    <location>
        <begin position="438"/>
        <end position="460"/>
    </location>
</feature>
<sequence>MRTPQYGRKDTMARHSFIQMSKLPNVKGRISYITSKAKQENLYATYRTADNTFWNNLARESQQEFKRSGTTGKCIEARELIIALPELYTKFDPDKVLKDFTDLFRKRYGVECVSALHHNKRKTNYHIHLIFSERKLLPEPDVKVATRSVFFDEAGQRVRTKKEITGEDGQIRKGCTVIKKGETYESHLFTTKDERFKSEPFLDEVKQVYTAHINRHIADPEQQLKVFDKNGVYLPTKKIGKNNPREEEIKADNAARQEWNRTADMALITGISEETILEVKQTQIHEKVSQSIRDSGWLPNLFRSIVSKAKDFLQNLIREKDMPPKPTLDIDMAEFRHMRNLMIKLQDKAKEIKHLQDKVLPDLKQQLAETKGIFKGKERKALEAQIQQTEREIADKLDKIPDTLKADGYPDVQAFMDTFRKMEGVVEQYNRDLARWEQQVQEKEKTQRPPEKESVRDRLRQLQAEGKQQRTRKKSQDRER</sequence>
<evidence type="ECO:0000256" key="2">
    <source>
        <dbReference type="ARBA" id="ARBA00022971"/>
    </source>
</evidence>
<dbReference type="Pfam" id="PF03389">
    <property type="entry name" value="MobA_MobL"/>
    <property type="match status" value="1"/>
</dbReference>
<evidence type="ECO:0000313" key="6">
    <source>
        <dbReference type="Proteomes" id="UP000660861"/>
    </source>
</evidence>
<comment type="caution">
    <text evidence="5">The sequence shown here is derived from an EMBL/GenBank/DDBJ whole genome shotgun (WGS) entry which is preliminary data.</text>
</comment>
<reference evidence="5" key="1">
    <citation type="submission" date="2020-08" db="EMBL/GenBank/DDBJ databases">
        <title>Genome public.</title>
        <authorList>
            <person name="Liu C."/>
            <person name="Sun Q."/>
        </authorList>
    </citation>
    <scope>NUCLEOTIDE SEQUENCE</scope>
    <source>
        <strain evidence="5">NSJ-54</strain>
    </source>
</reference>
<feature type="domain" description="MobA/MobL protein" evidence="4">
    <location>
        <begin position="3"/>
        <end position="226"/>
    </location>
</feature>
<gene>
    <name evidence="5" type="ORF">H8709_06990</name>
</gene>
<dbReference type="EMBL" id="JACRTC010000004">
    <property type="protein sequence ID" value="MBC8570577.1"/>
    <property type="molecule type" value="Genomic_DNA"/>
</dbReference>
<dbReference type="Proteomes" id="UP000660861">
    <property type="component" value="Unassembled WGS sequence"/>
</dbReference>
<evidence type="ECO:0000256" key="3">
    <source>
        <dbReference type="SAM" id="MobiDB-lite"/>
    </source>
</evidence>
<feature type="region of interest" description="Disordered" evidence="3">
    <location>
        <begin position="438"/>
        <end position="480"/>
    </location>
</feature>
<evidence type="ECO:0000259" key="4">
    <source>
        <dbReference type="Pfam" id="PF03389"/>
    </source>
</evidence>
<dbReference type="AlphaFoldDB" id="A0A926EB00"/>
<proteinExistence type="inferred from homology"/>
<name>A0A926EB00_9FIRM</name>
<accession>A0A926EB00</accession>
<evidence type="ECO:0000256" key="1">
    <source>
        <dbReference type="ARBA" id="ARBA00010873"/>
    </source>
</evidence>
<dbReference type="Gene3D" id="3.30.930.30">
    <property type="match status" value="1"/>
</dbReference>
<dbReference type="RefSeq" id="WP_262397674.1">
    <property type="nucleotide sequence ID" value="NZ_JACRTC010000004.1"/>
</dbReference>
<comment type="similarity">
    <text evidence="1">Belongs to the MobA/MobL family.</text>
</comment>
<protein>
    <submittedName>
        <fullName evidence="5">MobA/MobL family protein</fullName>
    </submittedName>
</protein>
<organism evidence="5 6">
    <name type="scientific">Zongyangia hominis</name>
    <dbReference type="NCBI Taxonomy" id="2763677"/>
    <lineage>
        <taxon>Bacteria</taxon>
        <taxon>Bacillati</taxon>
        <taxon>Bacillota</taxon>
        <taxon>Clostridia</taxon>
        <taxon>Eubacteriales</taxon>
        <taxon>Oscillospiraceae</taxon>
        <taxon>Zongyangia</taxon>
    </lineage>
</organism>
<dbReference type="InterPro" id="IPR005053">
    <property type="entry name" value="MobA_MobL"/>
</dbReference>